<keyword evidence="3" id="KW-1185">Reference proteome</keyword>
<proteinExistence type="predicted"/>
<dbReference type="EMBL" id="CAJVPY010008412">
    <property type="protein sequence ID" value="CAG8695412.1"/>
    <property type="molecule type" value="Genomic_DNA"/>
</dbReference>
<dbReference type="Proteomes" id="UP000789405">
    <property type="component" value="Unassembled WGS sequence"/>
</dbReference>
<name>A0A9N9EWM1_9GLOM</name>
<dbReference type="OrthoDB" id="2409922at2759"/>
<dbReference type="AlphaFoldDB" id="A0A9N9EWM1"/>
<feature type="region of interest" description="Disordered" evidence="1">
    <location>
        <begin position="77"/>
        <end position="169"/>
    </location>
</feature>
<evidence type="ECO:0000313" key="3">
    <source>
        <dbReference type="Proteomes" id="UP000789405"/>
    </source>
</evidence>
<organism evidence="2 3">
    <name type="scientific">Dentiscutata erythropus</name>
    <dbReference type="NCBI Taxonomy" id="1348616"/>
    <lineage>
        <taxon>Eukaryota</taxon>
        <taxon>Fungi</taxon>
        <taxon>Fungi incertae sedis</taxon>
        <taxon>Mucoromycota</taxon>
        <taxon>Glomeromycotina</taxon>
        <taxon>Glomeromycetes</taxon>
        <taxon>Diversisporales</taxon>
        <taxon>Gigasporaceae</taxon>
        <taxon>Dentiscutata</taxon>
    </lineage>
</organism>
<comment type="caution">
    <text evidence="2">The sequence shown here is derived from an EMBL/GenBank/DDBJ whole genome shotgun (WGS) entry which is preliminary data.</text>
</comment>
<feature type="compositionally biased region" description="Basic and acidic residues" evidence="1">
    <location>
        <begin position="124"/>
        <end position="140"/>
    </location>
</feature>
<protein>
    <submittedName>
        <fullName evidence="2">14212_t:CDS:1</fullName>
    </submittedName>
</protein>
<reference evidence="2" key="1">
    <citation type="submission" date="2021-06" db="EMBL/GenBank/DDBJ databases">
        <authorList>
            <person name="Kallberg Y."/>
            <person name="Tangrot J."/>
            <person name="Rosling A."/>
        </authorList>
    </citation>
    <scope>NUCLEOTIDE SEQUENCE</scope>
    <source>
        <strain evidence="2">MA453B</strain>
    </source>
</reference>
<feature type="compositionally biased region" description="Polar residues" evidence="1">
    <location>
        <begin position="91"/>
        <end position="108"/>
    </location>
</feature>
<evidence type="ECO:0000256" key="1">
    <source>
        <dbReference type="SAM" id="MobiDB-lite"/>
    </source>
</evidence>
<accession>A0A9N9EWM1</accession>
<feature type="compositionally biased region" description="Basic and acidic residues" evidence="1">
    <location>
        <begin position="78"/>
        <end position="88"/>
    </location>
</feature>
<evidence type="ECO:0000313" key="2">
    <source>
        <dbReference type="EMBL" id="CAG8695412.1"/>
    </source>
</evidence>
<sequence>MPLSIVLERHIIKSSEKLGKSNVKVFCKACVEVLGEEAGKNKSFSNKTDRIIQHLNKCAYFMKKMTPEERDEIFALSNKKEISNEKRPASPSFSYDTASNSSKASSTRKVIVTNEENNEPSNETDPKTESKLETESRLESEPENEDNMANENFNDEEIADSNSLEEEFS</sequence>
<feature type="compositionally biased region" description="Acidic residues" evidence="1">
    <location>
        <begin position="141"/>
        <end position="169"/>
    </location>
</feature>
<gene>
    <name evidence="2" type="ORF">DERYTH_LOCUS12642</name>
</gene>